<organism evidence="1 2">
    <name type="scientific">Paenibacillus zeisoli</name>
    <dbReference type="NCBI Taxonomy" id="2496267"/>
    <lineage>
        <taxon>Bacteria</taxon>
        <taxon>Bacillati</taxon>
        <taxon>Bacillota</taxon>
        <taxon>Bacilli</taxon>
        <taxon>Bacillales</taxon>
        <taxon>Paenibacillaceae</taxon>
        <taxon>Paenibacillus</taxon>
    </lineage>
</organism>
<proteinExistence type="predicted"/>
<keyword evidence="2" id="KW-1185">Reference proteome</keyword>
<dbReference type="OrthoDB" id="2678554at2"/>
<dbReference type="EMBL" id="RZNX01000001">
    <property type="protein sequence ID" value="RUT36336.1"/>
    <property type="molecule type" value="Genomic_DNA"/>
</dbReference>
<dbReference type="RefSeq" id="WP_127198029.1">
    <property type="nucleotide sequence ID" value="NZ_RZNX01000001.1"/>
</dbReference>
<dbReference type="AlphaFoldDB" id="A0A433XQL2"/>
<dbReference type="Proteomes" id="UP000272464">
    <property type="component" value="Unassembled WGS sequence"/>
</dbReference>
<evidence type="ECO:0000313" key="2">
    <source>
        <dbReference type="Proteomes" id="UP000272464"/>
    </source>
</evidence>
<reference evidence="1 2" key="1">
    <citation type="submission" date="2018-12" db="EMBL/GenBank/DDBJ databases">
        <authorList>
            <person name="Sun L."/>
            <person name="Chen Z."/>
        </authorList>
    </citation>
    <scope>NUCLEOTIDE SEQUENCE [LARGE SCALE GENOMIC DNA]</scope>
    <source>
        <strain evidence="1 2">3-5-3</strain>
    </source>
</reference>
<gene>
    <name evidence="1" type="ORF">EJP77_04955</name>
</gene>
<evidence type="ECO:0000313" key="1">
    <source>
        <dbReference type="EMBL" id="RUT36336.1"/>
    </source>
</evidence>
<name>A0A433XQL2_9BACL</name>
<comment type="caution">
    <text evidence="1">The sequence shown here is derived from an EMBL/GenBank/DDBJ whole genome shotgun (WGS) entry which is preliminary data.</text>
</comment>
<protein>
    <recommendedName>
        <fullName evidence="3">DUF2577 domain-containing protein</fullName>
    </recommendedName>
</protein>
<sequence>MSEDTYGTLASLVNTAMISHTKQALSGVGPVLATLTPSGLKLDDFKHEIQDFLVAELPGNLVLPEFTLAGTVEGLRDGSGGMVGGEGRFLFHEAEIEKTLLNVRQGLRPGDRVLALRLNGGQDVIVMCKVVSGNA</sequence>
<accession>A0A433XQL2</accession>
<evidence type="ECO:0008006" key="3">
    <source>
        <dbReference type="Google" id="ProtNLM"/>
    </source>
</evidence>